<reference evidence="9 10" key="1">
    <citation type="journal article" date="2013" name="Curr. Biol.">
        <title>The Genome of the Foraminiferan Reticulomyxa filosa.</title>
        <authorList>
            <person name="Glockner G."/>
            <person name="Hulsmann N."/>
            <person name="Schleicher M."/>
            <person name="Noegel A.A."/>
            <person name="Eichinger L."/>
            <person name="Gallinger C."/>
            <person name="Pawlowski J."/>
            <person name="Sierra R."/>
            <person name="Euteneuer U."/>
            <person name="Pillet L."/>
            <person name="Moustafa A."/>
            <person name="Platzer M."/>
            <person name="Groth M."/>
            <person name="Szafranski K."/>
            <person name="Schliwa M."/>
        </authorList>
    </citation>
    <scope>NUCLEOTIDE SEQUENCE [LARGE SCALE GENOMIC DNA]</scope>
</reference>
<feature type="transmembrane region" description="Helical" evidence="7">
    <location>
        <begin position="338"/>
        <end position="358"/>
    </location>
</feature>
<dbReference type="EC" id="4.3.1.17" evidence="3"/>
<name>X6LN29_RETFI</name>
<organism evidence="9 10">
    <name type="scientific">Reticulomyxa filosa</name>
    <dbReference type="NCBI Taxonomy" id="46433"/>
    <lineage>
        <taxon>Eukaryota</taxon>
        <taxon>Sar</taxon>
        <taxon>Rhizaria</taxon>
        <taxon>Retaria</taxon>
        <taxon>Foraminifera</taxon>
        <taxon>Monothalamids</taxon>
        <taxon>Reticulomyxidae</taxon>
        <taxon>Reticulomyxa</taxon>
    </lineage>
</organism>
<keyword evidence="7" id="KW-0812">Transmembrane</keyword>
<comment type="similarity">
    <text evidence="2">Belongs to the serine/threonine dehydratase family.</text>
</comment>
<evidence type="ECO:0000313" key="9">
    <source>
        <dbReference type="EMBL" id="ETO03004.1"/>
    </source>
</evidence>
<keyword evidence="4" id="KW-0663">Pyridoxal phosphate</keyword>
<dbReference type="GO" id="GO:0006565">
    <property type="term" value="P:L-serine catabolic process"/>
    <property type="evidence" value="ECO:0007669"/>
    <property type="project" value="TreeGrafter"/>
</dbReference>
<dbReference type="PANTHER" id="PTHR48078:SF2">
    <property type="entry name" value="CATABOLIC L-SERINE_THREONINE DEHYDRATASE"/>
    <property type="match status" value="1"/>
</dbReference>
<dbReference type="Pfam" id="PF00291">
    <property type="entry name" value="PALP"/>
    <property type="match status" value="1"/>
</dbReference>
<comment type="cofactor">
    <cofactor evidence="1">
        <name>pyridoxal 5'-phosphate</name>
        <dbReference type="ChEBI" id="CHEBI:597326"/>
    </cofactor>
</comment>
<dbReference type="GO" id="GO:0004794">
    <property type="term" value="F:threonine deaminase activity"/>
    <property type="evidence" value="ECO:0007669"/>
    <property type="project" value="TreeGrafter"/>
</dbReference>
<protein>
    <recommendedName>
        <fullName evidence="3">L-serine ammonia-lyase</fullName>
        <ecNumber evidence="3">4.3.1.17</ecNumber>
    </recommendedName>
</protein>
<dbReference type="OMA" id="AEQGCEH"/>
<keyword evidence="7" id="KW-0472">Membrane</keyword>
<accession>X6LN29</accession>
<evidence type="ECO:0000256" key="7">
    <source>
        <dbReference type="SAM" id="Phobius"/>
    </source>
</evidence>
<dbReference type="GO" id="GO:0006567">
    <property type="term" value="P:L-threonine catabolic process"/>
    <property type="evidence" value="ECO:0007669"/>
    <property type="project" value="TreeGrafter"/>
</dbReference>
<dbReference type="EMBL" id="ASPP01034385">
    <property type="protein sequence ID" value="ETO03004.1"/>
    <property type="molecule type" value="Genomic_DNA"/>
</dbReference>
<proteinExistence type="inferred from homology"/>
<dbReference type="GO" id="GO:0009097">
    <property type="term" value="P:isoleucine biosynthetic process"/>
    <property type="evidence" value="ECO:0007669"/>
    <property type="project" value="TreeGrafter"/>
</dbReference>
<comment type="caution">
    <text evidence="9">The sequence shown here is derived from an EMBL/GenBank/DDBJ whole genome shotgun (WGS) entry which is preliminary data.</text>
</comment>
<dbReference type="InterPro" id="IPR036052">
    <property type="entry name" value="TrpB-like_PALP_sf"/>
</dbReference>
<dbReference type="GO" id="GO:0030170">
    <property type="term" value="F:pyridoxal phosphate binding"/>
    <property type="evidence" value="ECO:0007669"/>
    <property type="project" value="InterPro"/>
</dbReference>
<dbReference type="GO" id="GO:0003941">
    <property type="term" value="F:L-serine ammonia-lyase activity"/>
    <property type="evidence" value="ECO:0007669"/>
    <property type="project" value="UniProtKB-EC"/>
</dbReference>
<evidence type="ECO:0000256" key="2">
    <source>
        <dbReference type="ARBA" id="ARBA00010869"/>
    </source>
</evidence>
<dbReference type="InterPro" id="IPR050147">
    <property type="entry name" value="Ser/Thr_Dehydratase"/>
</dbReference>
<dbReference type="PANTHER" id="PTHR48078">
    <property type="entry name" value="THREONINE DEHYDRATASE, MITOCHONDRIAL-RELATED"/>
    <property type="match status" value="1"/>
</dbReference>
<keyword evidence="10" id="KW-1185">Reference proteome</keyword>
<evidence type="ECO:0000313" key="10">
    <source>
        <dbReference type="Proteomes" id="UP000023152"/>
    </source>
</evidence>
<dbReference type="PROSITE" id="PS00165">
    <property type="entry name" value="DEHYDRATASE_SER_THR"/>
    <property type="match status" value="1"/>
</dbReference>
<sequence>MKTALVPEKGFSPLHVRTPLLRSSPLSKLLNRNVYLKLDSFQRSGSFKDRGMSVLLQHYKNNGIKKVISSSGGNAGIACATIANQLNMACHVIVPKTTAAISIAKMQLQNANVTIHGNNWNDSDEHARGIVEKNKGEYSYVHPFDHPLLWKGHSTVIHEISEQWKQDFGFSSPPDAIICSVGGGGLLNGICLGMNELGWGGSTSIITAETIGCESFYQSFIQKKLVTLESITSIATTLGARQIQKDCLTFVQDKHCVPLTVTDAQTIEAIGLFLNDHKILVEPACAASLALVYQQHPVFQQFQHIVIEVCGGSGIDLQLLQNKVEMVKRLLSIITYKAAGFIIDLIISFFLSLFTFYAEDIMDEKKIITELKHILHITFALGKKTAFFYLIKKRDTNEIEQRIHTKNHEEYLMNHELQEREKRNEYLLVSLRKLFCHRKKVSSLL</sequence>
<dbReference type="InterPro" id="IPR001926">
    <property type="entry name" value="TrpB-like_PALP"/>
</dbReference>
<evidence type="ECO:0000259" key="8">
    <source>
        <dbReference type="Pfam" id="PF00291"/>
    </source>
</evidence>
<evidence type="ECO:0000256" key="4">
    <source>
        <dbReference type="ARBA" id="ARBA00022898"/>
    </source>
</evidence>
<dbReference type="OrthoDB" id="7773036at2759"/>
<dbReference type="Proteomes" id="UP000023152">
    <property type="component" value="Unassembled WGS sequence"/>
</dbReference>
<feature type="domain" description="Tryptophan synthase beta chain-like PALP" evidence="8">
    <location>
        <begin position="13"/>
        <end position="311"/>
    </location>
</feature>
<evidence type="ECO:0000256" key="5">
    <source>
        <dbReference type="ARBA" id="ARBA00023239"/>
    </source>
</evidence>
<dbReference type="AlphaFoldDB" id="X6LN29"/>
<dbReference type="SUPFAM" id="SSF53686">
    <property type="entry name" value="Tryptophan synthase beta subunit-like PLP-dependent enzymes"/>
    <property type="match status" value="1"/>
</dbReference>
<evidence type="ECO:0000256" key="6">
    <source>
        <dbReference type="ARBA" id="ARBA00049406"/>
    </source>
</evidence>
<evidence type="ECO:0000256" key="3">
    <source>
        <dbReference type="ARBA" id="ARBA00012093"/>
    </source>
</evidence>
<comment type="catalytic activity">
    <reaction evidence="6">
        <text>L-serine = pyruvate + NH4(+)</text>
        <dbReference type="Rhea" id="RHEA:19169"/>
        <dbReference type="ChEBI" id="CHEBI:15361"/>
        <dbReference type="ChEBI" id="CHEBI:28938"/>
        <dbReference type="ChEBI" id="CHEBI:33384"/>
        <dbReference type="EC" id="4.3.1.17"/>
    </reaction>
</comment>
<dbReference type="InterPro" id="IPR000634">
    <property type="entry name" value="Ser/Thr_deHydtase_PyrdxlP-BS"/>
</dbReference>
<dbReference type="Gene3D" id="3.40.50.1100">
    <property type="match status" value="2"/>
</dbReference>
<keyword evidence="7" id="KW-1133">Transmembrane helix</keyword>
<keyword evidence="5 9" id="KW-0456">Lyase</keyword>
<evidence type="ECO:0000256" key="1">
    <source>
        <dbReference type="ARBA" id="ARBA00001933"/>
    </source>
</evidence>
<gene>
    <name evidence="9" type="ORF">RFI_34407</name>
</gene>